<accession>A0A7J8PCZ6</accession>
<evidence type="ECO:0008006" key="3">
    <source>
        <dbReference type="Google" id="ProtNLM"/>
    </source>
</evidence>
<evidence type="ECO:0000313" key="2">
    <source>
        <dbReference type="Proteomes" id="UP000593578"/>
    </source>
</evidence>
<reference evidence="1 2" key="1">
    <citation type="journal article" date="2019" name="Genome Biol. Evol.">
        <title>Insights into the evolution of the New World diploid cottons (Gossypium, subgenus Houzingenia) based on genome sequencing.</title>
        <authorList>
            <person name="Grover C.E."/>
            <person name="Arick M.A. 2nd"/>
            <person name="Thrash A."/>
            <person name="Conover J.L."/>
            <person name="Sanders W.S."/>
            <person name="Peterson D.G."/>
            <person name="Frelichowski J.E."/>
            <person name="Scheffler J.A."/>
            <person name="Scheffler B.E."/>
            <person name="Wendel J.F."/>
        </authorList>
    </citation>
    <scope>NUCLEOTIDE SEQUENCE [LARGE SCALE GENOMIC DNA]</scope>
    <source>
        <strain evidence="1">8</strain>
        <tissue evidence="1">Leaf</tissue>
    </source>
</reference>
<evidence type="ECO:0000313" key="1">
    <source>
        <dbReference type="EMBL" id="MBA0587151.1"/>
    </source>
</evidence>
<name>A0A7J8PCZ6_GOSRA</name>
<protein>
    <recommendedName>
        <fullName evidence="3">Aminotransferase-like plant mobile domain-containing protein</fullName>
    </recommendedName>
</protein>
<dbReference type="PANTHER" id="PTHR46033:SF8">
    <property type="entry name" value="PROTEIN MAINTENANCE OF MERISTEMS-LIKE"/>
    <property type="match status" value="1"/>
</dbReference>
<dbReference type="InterPro" id="IPR044824">
    <property type="entry name" value="MAIN-like"/>
</dbReference>
<dbReference type="Proteomes" id="UP000593578">
    <property type="component" value="Unassembled WGS sequence"/>
</dbReference>
<dbReference type="EMBL" id="JABEZZ010000006">
    <property type="protein sequence ID" value="MBA0587151.1"/>
    <property type="molecule type" value="Genomic_DNA"/>
</dbReference>
<sequence length="118" mass="14023">MVDSGNLLRFEDRHISTAEDELKRNIWHRNLGIEDPHTTMESYLTNVRFYNVTYTRHWQKILMLVTTLVKCWRSKTYIFHFLCKECTITLEEVALQLDLPMDKRIVIGNHIVGKGCLR</sequence>
<gene>
    <name evidence="1" type="ORF">Gorai_000286</name>
</gene>
<comment type="caution">
    <text evidence="1">The sequence shown here is derived from an EMBL/GenBank/DDBJ whole genome shotgun (WGS) entry which is preliminary data.</text>
</comment>
<dbReference type="PANTHER" id="PTHR46033">
    <property type="entry name" value="PROTEIN MAIN-LIKE 2"/>
    <property type="match status" value="1"/>
</dbReference>
<dbReference type="AlphaFoldDB" id="A0A7J8PCZ6"/>
<feature type="non-terminal residue" evidence="1">
    <location>
        <position position="1"/>
    </location>
</feature>
<proteinExistence type="predicted"/>
<organism evidence="1 2">
    <name type="scientific">Gossypium raimondii</name>
    <name type="common">Peruvian cotton</name>
    <name type="synonym">Gossypium klotzschianum subsp. raimondii</name>
    <dbReference type="NCBI Taxonomy" id="29730"/>
    <lineage>
        <taxon>Eukaryota</taxon>
        <taxon>Viridiplantae</taxon>
        <taxon>Streptophyta</taxon>
        <taxon>Embryophyta</taxon>
        <taxon>Tracheophyta</taxon>
        <taxon>Spermatophyta</taxon>
        <taxon>Magnoliopsida</taxon>
        <taxon>eudicotyledons</taxon>
        <taxon>Gunneridae</taxon>
        <taxon>Pentapetalae</taxon>
        <taxon>rosids</taxon>
        <taxon>malvids</taxon>
        <taxon>Malvales</taxon>
        <taxon>Malvaceae</taxon>
        <taxon>Malvoideae</taxon>
        <taxon>Gossypium</taxon>
    </lineage>
</organism>
<dbReference type="GO" id="GO:0010073">
    <property type="term" value="P:meristem maintenance"/>
    <property type="evidence" value="ECO:0007669"/>
    <property type="project" value="InterPro"/>
</dbReference>